<organism evidence="2 3">
    <name type="scientific">Faecalicatena faecalis</name>
    <dbReference type="NCBI Taxonomy" id="2726362"/>
    <lineage>
        <taxon>Bacteria</taxon>
        <taxon>Bacillati</taxon>
        <taxon>Bacillota</taxon>
        <taxon>Clostridia</taxon>
        <taxon>Lachnospirales</taxon>
        <taxon>Lachnospiraceae</taxon>
        <taxon>Faecalicatena</taxon>
    </lineage>
</organism>
<evidence type="ECO:0008006" key="4">
    <source>
        <dbReference type="Google" id="ProtNLM"/>
    </source>
</evidence>
<feature type="transmembrane region" description="Helical" evidence="1">
    <location>
        <begin position="279"/>
        <end position="303"/>
    </location>
</feature>
<evidence type="ECO:0000313" key="3">
    <source>
        <dbReference type="Proteomes" id="UP000723714"/>
    </source>
</evidence>
<keyword evidence="1" id="KW-0812">Transmembrane</keyword>
<feature type="transmembrane region" description="Helical" evidence="1">
    <location>
        <begin position="48"/>
        <end position="68"/>
    </location>
</feature>
<evidence type="ECO:0000256" key="1">
    <source>
        <dbReference type="SAM" id="Phobius"/>
    </source>
</evidence>
<dbReference type="RefSeq" id="WP_216243471.1">
    <property type="nucleotide sequence ID" value="NZ_JABACJ020000016.1"/>
</dbReference>
<gene>
    <name evidence="2" type="ORF">HGO97_015430</name>
</gene>
<comment type="caution">
    <text evidence="2">The sequence shown here is derived from an EMBL/GenBank/DDBJ whole genome shotgun (WGS) entry which is preliminary data.</text>
</comment>
<keyword evidence="1" id="KW-1133">Transmembrane helix</keyword>
<feature type="transmembrane region" description="Helical" evidence="1">
    <location>
        <begin position="88"/>
        <end position="110"/>
    </location>
</feature>
<keyword evidence="1" id="KW-0472">Membrane</keyword>
<accession>A0ABS6D7U1</accession>
<keyword evidence="3" id="KW-1185">Reference proteome</keyword>
<protein>
    <recommendedName>
        <fullName evidence="4">ABC-2 type transport system permease protein</fullName>
    </recommendedName>
</protein>
<feature type="transmembrane region" description="Helical" evidence="1">
    <location>
        <begin position="122"/>
        <end position="143"/>
    </location>
</feature>
<feature type="transmembrane region" description="Helical" evidence="1">
    <location>
        <begin position="208"/>
        <end position="228"/>
    </location>
</feature>
<feature type="transmembrane region" description="Helical" evidence="1">
    <location>
        <begin position="324"/>
        <end position="357"/>
    </location>
</feature>
<dbReference type="Proteomes" id="UP000723714">
    <property type="component" value="Unassembled WGS sequence"/>
</dbReference>
<reference evidence="2 3" key="1">
    <citation type="submission" date="2021-06" db="EMBL/GenBank/DDBJ databases">
        <title>Faecalicatena sp. nov. isolated from porcine feces.</title>
        <authorList>
            <person name="Oh B.S."/>
            <person name="Lee J.H."/>
        </authorList>
    </citation>
    <scope>NUCLEOTIDE SEQUENCE [LARGE SCALE GENOMIC DNA]</scope>
    <source>
        <strain evidence="2 3">AGMB00832</strain>
    </source>
</reference>
<feature type="transmembrane region" description="Helical" evidence="1">
    <location>
        <begin position="184"/>
        <end position="202"/>
    </location>
</feature>
<dbReference type="EMBL" id="JABACJ020000016">
    <property type="protein sequence ID" value="MBU3877196.1"/>
    <property type="molecule type" value="Genomic_DNA"/>
</dbReference>
<feature type="transmembrane region" description="Helical" evidence="1">
    <location>
        <begin position="21"/>
        <end position="42"/>
    </location>
</feature>
<sequence length="359" mass="40553">MMKNMYNVFAKKLFGVKYERILRSLIGSLIIFWALSISSIQIQIAPLILYLMTATFTAGVMWQALSSIDNRAYLKNMMMLPFESKKFICAYIGALGCYTLVTKTCILLAVVFSISKMGAVEIIWSILCALAAVLTAACLFYCLKGADVYCFYAEKHIAGQRWKAGRRHFIWKYFFRYMTDHKNYLVNTVAMCVIACLLPVFFRQMNGLSVLPMGFAILSLNTPLCILLSCDPALEQAVRFLPGQRKHFCIPYCLFIFTSNILADLIFICSWKIQGGEISSETILCAVIFALQSAIGSVLLEWFRPLRHWKIESDLWHHPRKYVVPAVMLLSAVLVGTAPWVICIMGGVLVAECVVFIVI</sequence>
<proteinExistence type="predicted"/>
<feature type="transmembrane region" description="Helical" evidence="1">
    <location>
        <begin position="249"/>
        <end position="273"/>
    </location>
</feature>
<name>A0ABS6D7U1_9FIRM</name>
<evidence type="ECO:0000313" key="2">
    <source>
        <dbReference type="EMBL" id="MBU3877196.1"/>
    </source>
</evidence>